<accession>A0A929KX35</accession>
<dbReference type="AlphaFoldDB" id="A0A929KX35"/>
<dbReference type="GO" id="GO:0046872">
    <property type="term" value="F:metal ion binding"/>
    <property type="evidence" value="ECO:0007669"/>
    <property type="project" value="UniProtKB-KW"/>
</dbReference>
<evidence type="ECO:0000256" key="2">
    <source>
        <dbReference type="ARBA" id="ARBA00022723"/>
    </source>
</evidence>
<name>A0A929KX35_9SPHI</name>
<evidence type="ECO:0000313" key="5">
    <source>
        <dbReference type="Proteomes" id="UP000622475"/>
    </source>
</evidence>
<sequence length="149" mass="17020">MNQLTETWQIHNRINIYLLNAIDETYLKDISASKGRSVGEHFAHINNVRLLWLKVAAPELMYGLNKIEKEAITKDILTTELNASAEAISTLFEKSEGKIKGFKPNATAFLGYLISHESHHRGQVMLCLKQNGHMVDKKIQFGIWEWGVR</sequence>
<dbReference type="Pfam" id="PF05163">
    <property type="entry name" value="DinB"/>
    <property type="match status" value="1"/>
</dbReference>
<feature type="binding site" evidence="3">
    <location>
        <position position="116"/>
    </location>
    <ligand>
        <name>a divalent metal cation</name>
        <dbReference type="ChEBI" id="CHEBI:60240"/>
    </ligand>
</feature>
<evidence type="ECO:0008006" key="6">
    <source>
        <dbReference type="Google" id="ProtNLM"/>
    </source>
</evidence>
<feature type="binding site" evidence="3">
    <location>
        <position position="44"/>
    </location>
    <ligand>
        <name>a divalent metal cation</name>
        <dbReference type="ChEBI" id="CHEBI:60240"/>
    </ligand>
</feature>
<proteinExistence type="inferred from homology"/>
<evidence type="ECO:0000256" key="1">
    <source>
        <dbReference type="ARBA" id="ARBA00008635"/>
    </source>
</evidence>
<dbReference type="EMBL" id="JADFFL010000001">
    <property type="protein sequence ID" value="MBE9660270.1"/>
    <property type="molecule type" value="Genomic_DNA"/>
</dbReference>
<dbReference type="RefSeq" id="WP_194109478.1">
    <property type="nucleotide sequence ID" value="NZ_JADFFL010000001.1"/>
</dbReference>
<reference evidence="4" key="1">
    <citation type="submission" date="2020-10" db="EMBL/GenBank/DDBJ databases">
        <title>Mucilaginibacter mali sp. nov., isolated from rhizosphere soil of apple orchard.</title>
        <authorList>
            <person name="Lee J.-S."/>
            <person name="Kim H.S."/>
            <person name="Kim J.-S."/>
        </authorList>
    </citation>
    <scope>NUCLEOTIDE SEQUENCE</scope>
    <source>
        <strain evidence="4">KCTC 22746</strain>
    </source>
</reference>
<protein>
    <recommendedName>
        <fullName evidence="6">Damage-inducible protein DinB</fullName>
    </recommendedName>
</protein>
<dbReference type="Gene3D" id="1.20.120.450">
    <property type="entry name" value="dinb family like domain"/>
    <property type="match status" value="1"/>
</dbReference>
<feature type="binding site" evidence="3">
    <location>
        <position position="120"/>
    </location>
    <ligand>
        <name>a divalent metal cation</name>
        <dbReference type="ChEBI" id="CHEBI:60240"/>
    </ligand>
</feature>
<keyword evidence="2 3" id="KW-0479">Metal-binding</keyword>
<dbReference type="SUPFAM" id="SSF109854">
    <property type="entry name" value="DinB/YfiT-like putative metalloenzymes"/>
    <property type="match status" value="1"/>
</dbReference>
<evidence type="ECO:0000313" key="4">
    <source>
        <dbReference type="EMBL" id="MBE9660270.1"/>
    </source>
</evidence>
<comment type="caution">
    <text evidence="4">The sequence shown here is derived from an EMBL/GenBank/DDBJ whole genome shotgun (WGS) entry which is preliminary data.</text>
</comment>
<gene>
    <name evidence="4" type="ORF">IRJ16_00090</name>
</gene>
<evidence type="ECO:0000256" key="3">
    <source>
        <dbReference type="PIRSR" id="PIRSR607837-1"/>
    </source>
</evidence>
<keyword evidence="5" id="KW-1185">Reference proteome</keyword>
<organism evidence="4 5">
    <name type="scientific">Mucilaginibacter myungsuensis</name>
    <dbReference type="NCBI Taxonomy" id="649104"/>
    <lineage>
        <taxon>Bacteria</taxon>
        <taxon>Pseudomonadati</taxon>
        <taxon>Bacteroidota</taxon>
        <taxon>Sphingobacteriia</taxon>
        <taxon>Sphingobacteriales</taxon>
        <taxon>Sphingobacteriaceae</taxon>
        <taxon>Mucilaginibacter</taxon>
    </lineage>
</organism>
<comment type="similarity">
    <text evidence="1">Belongs to the DinB family.</text>
</comment>
<dbReference type="Proteomes" id="UP000622475">
    <property type="component" value="Unassembled WGS sequence"/>
</dbReference>
<dbReference type="InterPro" id="IPR007837">
    <property type="entry name" value="DinB"/>
</dbReference>
<dbReference type="InterPro" id="IPR034660">
    <property type="entry name" value="DinB/YfiT-like"/>
</dbReference>